<organism evidence="2 3">
    <name type="scientific">Methylobacterium adhaesivum</name>
    <dbReference type="NCBI Taxonomy" id="333297"/>
    <lineage>
        <taxon>Bacteria</taxon>
        <taxon>Pseudomonadati</taxon>
        <taxon>Pseudomonadota</taxon>
        <taxon>Alphaproteobacteria</taxon>
        <taxon>Hyphomicrobiales</taxon>
        <taxon>Methylobacteriaceae</taxon>
        <taxon>Methylobacterium</taxon>
    </lineage>
</organism>
<evidence type="ECO:0000313" key="3">
    <source>
        <dbReference type="Proteomes" id="UP001224644"/>
    </source>
</evidence>
<gene>
    <name evidence="2" type="ORF">QWZ12_18510</name>
</gene>
<comment type="caution">
    <text evidence="2">The sequence shown here is derived from an EMBL/GenBank/DDBJ whole genome shotgun (WGS) entry which is preliminary data.</text>
</comment>
<accession>A0ABT8BLE6</accession>
<evidence type="ECO:0000313" key="2">
    <source>
        <dbReference type="EMBL" id="MDN3592589.1"/>
    </source>
</evidence>
<feature type="region of interest" description="Disordered" evidence="1">
    <location>
        <begin position="1"/>
        <end position="20"/>
    </location>
</feature>
<name>A0ABT8BLE6_9HYPH</name>
<sequence>MRVPPLDTLPGPSHAQARARPSRRWGLVTALWGFGCLMLACPEASARASRADGAVTKAAWTAKCEARASRNGMRRKLRAPFIEQCVAGYRINASPDLQDRKQKF</sequence>
<dbReference type="EMBL" id="JAUFPX010000017">
    <property type="protein sequence ID" value="MDN3592589.1"/>
    <property type="molecule type" value="Genomic_DNA"/>
</dbReference>
<protein>
    <submittedName>
        <fullName evidence="2">Uncharacterized protein</fullName>
    </submittedName>
</protein>
<proteinExistence type="predicted"/>
<keyword evidence="3" id="KW-1185">Reference proteome</keyword>
<dbReference type="Proteomes" id="UP001224644">
    <property type="component" value="Unassembled WGS sequence"/>
</dbReference>
<evidence type="ECO:0000256" key="1">
    <source>
        <dbReference type="SAM" id="MobiDB-lite"/>
    </source>
</evidence>
<dbReference type="RefSeq" id="WP_238223396.1">
    <property type="nucleotide sequence ID" value="NZ_BPQD01000006.1"/>
</dbReference>
<reference evidence="3" key="1">
    <citation type="journal article" date="2019" name="Int. J. Syst. Evol. Microbiol.">
        <title>The Global Catalogue of Microorganisms (GCM) 10K type strain sequencing project: providing services to taxonomists for standard genome sequencing and annotation.</title>
        <authorList>
            <consortium name="The Broad Institute Genomics Platform"/>
            <consortium name="The Broad Institute Genome Sequencing Center for Infectious Disease"/>
            <person name="Wu L."/>
            <person name="Ma J."/>
        </authorList>
    </citation>
    <scope>NUCLEOTIDE SEQUENCE [LARGE SCALE GENOMIC DNA]</scope>
    <source>
        <strain evidence="3">CECT 7069</strain>
    </source>
</reference>